<proteinExistence type="predicted"/>
<dbReference type="InterPro" id="IPR014729">
    <property type="entry name" value="Rossmann-like_a/b/a_fold"/>
</dbReference>
<evidence type="ECO:0000259" key="1">
    <source>
        <dbReference type="Pfam" id="PF01467"/>
    </source>
</evidence>
<comment type="caution">
    <text evidence="2">The sequence shown here is derived from an EMBL/GenBank/DDBJ whole genome shotgun (WGS) entry which is preliminary data.</text>
</comment>
<organism evidence="2 3">
    <name type="scientific">Fusarium longipes</name>
    <dbReference type="NCBI Taxonomy" id="694270"/>
    <lineage>
        <taxon>Eukaryota</taxon>
        <taxon>Fungi</taxon>
        <taxon>Dikarya</taxon>
        <taxon>Ascomycota</taxon>
        <taxon>Pezizomycotina</taxon>
        <taxon>Sordariomycetes</taxon>
        <taxon>Hypocreomycetidae</taxon>
        <taxon>Hypocreales</taxon>
        <taxon>Nectriaceae</taxon>
        <taxon>Fusarium</taxon>
    </lineage>
</organism>
<evidence type="ECO:0000313" key="2">
    <source>
        <dbReference type="EMBL" id="RGP70381.1"/>
    </source>
</evidence>
<dbReference type="STRING" id="694270.A0A395SD98"/>
<name>A0A395SD98_9HYPO</name>
<keyword evidence="3" id="KW-1185">Reference proteome</keyword>
<evidence type="ECO:0000313" key="3">
    <source>
        <dbReference type="Proteomes" id="UP000266234"/>
    </source>
</evidence>
<accession>A0A395SD98</accession>
<gene>
    <name evidence="2" type="ORF">FLONG3_7452</name>
</gene>
<dbReference type="Gene3D" id="3.40.50.620">
    <property type="entry name" value="HUPs"/>
    <property type="match status" value="1"/>
</dbReference>
<dbReference type="EMBL" id="PXOG01000171">
    <property type="protein sequence ID" value="RGP70381.1"/>
    <property type="molecule type" value="Genomic_DNA"/>
</dbReference>
<dbReference type="SUPFAM" id="SSF52374">
    <property type="entry name" value="Nucleotidylyl transferase"/>
    <property type="match status" value="1"/>
</dbReference>
<feature type="domain" description="Cytidyltransferase-like" evidence="1">
    <location>
        <begin position="49"/>
        <end position="163"/>
    </location>
</feature>
<dbReference type="Proteomes" id="UP000266234">
    <property type="component" value="Unassembled WGS sequence"/>
</dbReference>
<dbReference type="Pfam" id="PF01467">
    <property type="entry name" value="CTP_transf_like"/>
    <property type="match status" value="1"/>
</dbReference>
<dbReference type="NCBIfam" id="TIGR00125">
    <property type="entry name" value="cyt_tran_rel"/>
    <property type="match status" value="1"/>
</dbReference>
<dbReference type="OrthoDB" id="3558741at2759"/>
<dbReference type="InterPro" id="IPR004821">
    <property type="entry name" value="Cyt_trans-like"/>
</dbReference>
<sequence length="354" mass="39896">MPSSCLADYVERITPLVQLPSNASARPFNNGTAKNPPTLRRSTVNRIILYPGSFNPPHQGHLNLLKYAFNNVGEDLNIIAAIIVLTDDERLGRKMKSRDNAIIMPKEKRINLWRGDGIPVDWAWVYDGSEAEWARFRTHLTKNIKNDGIELKFMVLHGPDGITAAKGHNPTSWNCEDAITSDVSRPTDFRYTTTLRQLAGCSPWEKLQIDRARIEREIRAKLNGSQASGKESPDNLACTSINSETVIEEAFAKALANLETVWICRQQRSTRRKGIVRFLPCDQGKRSEDTPSSTKIRQIIDSSPPDELVKNLEGVALHPELLVQYLKELPKPIKRAVSPEEEEGDKKTPEIILW</sequence>
<protein>
    <recommendedName>
        <fullName evidence="1">Cytidyltransferase-like domain-containing protein</fullName>
    </recommendedName>
</protein>
<dbReference type="GO" id="GO:0003824">
    <property type="term" value="F:catalytic activity"/>
    <property type="evidence" value="ECO:0007669"/>
    <property type="project" value="InterPro"/>
</dbReference>
<reference evidence="2 3" key="1">
    <citation type="journal article" date="2018" name="PLoS Pathog.">
        <title>Evolution of structural diversity of trichothecenes, a family of toxins produced by plant pathogenic and entomopathogenic fungi.</title>
        <authorList>
            <person name="Proctor R.H."/>
            <person name="McCormick S.P."/>
            <person name="Kim H.S."/>
            <person name="Cardoza R.E."/>
            <person name="Stanley A.M."/>
            <person name="Lindo L."/>
            <person name="Kelly A."/>
            <person name="Brown D.W."/>
            <person name="Lee T."/>
            <person name="Vaughan M.M."/>
            <person name="Alexander N.J."/>
            <person name="Busman M."/>
            <person name="Gutierrez S."/>
        </authorList>
    </citation>
    <scope>NUCLEOTIDE SEQUENCE [LARGE SCALE GENOMIC DNA]</scope>
    <source>
        <strain evidence="2 3">NRRL 20695</strain>
    </source>
</reference>
<dbReference type="AlphaFoldDB" id="A0A395SD98"/>